<dbReference type="InterPro" id="IPR036465">
    <property type="entry name" value="vWFA_dom_sf"/>
</dbReference>
<evidence type="ECO:0000259" key="6">
    <source>
        <dbReference type="Pfam" id="PF25106"/>
    </source>
</evidence>
<feature type="region of interest" description="Disordered" evidence="4">
    <location>
        <begin position="479"/>
        <end position="500"/>
    </location>
</feature>
<dbReference type="AlphaFoldDB" id="A0A399F2G0"/>
<keyword evidence="8" id="KW-1185">Reference proteome</keyword>
<reference evidence="7 8" key="1">
    <citation type="submission" date="2018-08" db="EMBL/GenBank/DDBJ databases">
        <title>Meiothermus luteus KCTC 52599 genome sequencing project.</title>
        <authorList>
            <person name="Da Costa M.S."/>
            <person name="Albuquerque L."/>
            <person name="Raposo P."/>
            <person name="Froufe H.J.C."/>
            <person name="Barroso C.S."/>
            <person name="Egas C."/>
        </authorList>
    </citation>
    <scope>NUCLEOTIDE SEQUENCE [LARGE SCALE GENOMIC DNA]</scope>
    <source>
        <strain evidence="7 8">KCTC 52599</strain>
    </source>
</reference>
<dbReference type="OrthoDB" id="340819at2"/>
<sequence>MNKVRFLLALTALLSACSVSPSKVNLGQERPDPDAVTVQFDPIGGTAGGVSAQGIDISLCVFTLNYPHQSGYNPTEVKADAIGRCPPSSEPFLLTAFLELERNQGGVWTKVATGPRVRKEVGAAGATWRQYELVVVATCRDGVYRSKLNIEAVNPDGGVIAIPLARRYSNERNVQCRPRAVSLVVDDTGSMGSVIGAVKASLAGYINSIPEDEYTLWNLITFKDDVRVLGTTTDRNAILGWVNGLYAWGGDDCPENVLGGISSGILALWPYVDHTRDLVVITDASAQPGDVSGILAVAKLNNVRVNVLLSGDCGLPPASVSSRAGIGVQSVSTTALSSQVVLKRIAEETGGKYFYLPGGSQSDFEYALGEIFNNIRDTDPSTVDREPPSVTVSVTPSTLWPPNHKLVEVKPAVSASDNLDPTPRVELVGVKVSEPDDGQGDGNTADDVQITTNGRIFVRAERSAQGNRRVYTVTYRATDASGNTGYGSADVVVPHDRSGK</sequence>
<accession>A0A399F2G0</accession>
<feature type="chain" id="PRO_5017447537" description="Hemicentin-1-like von Willebrand factor A domain-containing protein" evidence="5">
    <location>
        <begin position="23"/>
        <end position="500"/>
    </location>
</feature>
<evidence type="ECO:0000256" key="4">
    <source>
        <dbReference type="SAM" id="MobiDB-lite"/>
    </source>
</evidence>
<dbReference type="Proteomes" id="UP000265800">
    <property type="component" value="Unassembled WGS sequence"/>
</dbReference>
<dbReference type="PROSITE" id="PS51257">
    <property type="entry name" value="PROKAR_LIPOPROTEIN"/>
    <property type="match status" value="1"/>
</dbReference>
<dbReference type="Pfam" id="PF25106">
    <property type="entry name" value="VWA_4"/>
    <property type="match status" value="1"/>
</dbReference>
<dbReference type="Gene3D" id="3.40.50.410">
    <property type="entry name" value="von Willebrand factor, type A domain"/>
    <property type="match status" value="1"/>
</dbReference>
<name>A0A399F2G0_9DEIN</name>
<gene>
    <name evidence="7" type="ORF">Mlute_00112</name>
</gene>
<organism evidence="7 8">
    <name type="scientific">Meiothermus luteus</name>
    <dbReference type="NCBI Taxonomy" id="2026184"/>
    <lineage>
        <taxon>Bacteria</taxon>
        <taxon>Thermotogati</taxon>
        <taxon>Deinococcota</taxon>
        <taxon>Deinococci</taxon>
        <taxon>Thermales</taxon>
        <taxon>Thermaceae</taxon>
        <taxon>Meiothermus</taxon>
    </lineage>
</organism>
<keyword evidence="3 5" id="KW-0732">Signal</keyword>
<evidence type="ECO:0000256" key="1">
    <source>
        <dbReference type="ARBA" id="ARBA00004613"/>
    </source>
</evidence>
<evidence type="ECO:0000313" key="7">
    <source>
        <dbReference type="EMBL" id="RIH90190.1"/>
    </source>
</evidence>
<comment type="caution">
    <text evidence="7">The sequence shown here is derived from an EMBL/GenBank/DDBJ whole genome shotgun (WGS) entry which is preliminary data.</text>
</comment>
<feature type="signal peptide" evidence="5">
    <location>
        <begin position="1"/>
        <end position="22"/>
    </location>
</feature>
<evidence type="ECO:0000256" key="3">
    <source>
        <dbReference type="ARBA" id="ARBA00022729"/>
    </source>
</evidence>
<evidence type="ECO:0000256" key="5">
    <source>
        <dbReference type="SAM" id="SignalP"/>
    </source>
</evidence>
<keyword evidence="2" id="KW-0964">Secreted</keyword>
<dbReference type="EMBL" id="QWKZ01000001">
    <property type="protein sequence ID" value="RIH90190.1"/>
    <property type="molecule type" value="Genomic_DNA"/>
</dbReference>
<comment type="subcellular location">
    <subcellularLocation>
        <location evidence="1">Secreted</location>
    </subcellularLocation>
</comment>
<dbReference type="InterPro" id="IPR056861">
    <property type="entry name" value="HMCN1-like_VWA"/>
</dbReference>
<dbReference type="SUPFAM" id="SSF53300">
    <property type="entry name" value="vWA-like"/>
    <property type="match status" value="1"/>
</dbReference>
<evidence type="ECO:0000313" key="8">
    <source>
        <dbReference type="Proteomes" id="UP000265800"/>
    </source>
</evidence>
<evidence type="ECO:0000256" key="2">
    <source>
        <dbReference type="ARBA" id="ARBA00022525"/>
    </source>
</evidence>
<feature type="domain" description="Hemicentin-1-like von Willebrand factor A" evidence="6">
    <location>
        <begin position="180"/>
        <end position="355"/>
    </location>
</feature>
<proteinExistence type="predicted"/>
<protein>
    <recommendedName>
        <fullName evidence="6">Hemicentin-1-like von Willebrand factor A domain-containing protein</fullName>
    </recommendedName>
</protein>